<evidence type="ECO:0000313" key="3">
    <source>
        <dbReference type="Proteomes" id="UP001159363"/>
    </source>
</evidence>
<sequence length="780" mass="87200">MLCPIGPQNAKQILHCHVSEENCKSKMKEINIFYVLTSRDRLTDGRLTDATNDCGSTLMENLPVRCAMFQKGGEREIPEKTRQPTASSGTIPTCENPVTRPEIESGSPWWANRSVTAAPSEQLVPFLMTSPLTRRKARLTKLDCFSQILYASDFGGEVPAFNIGEAMTVREVLILVGVASLRRSPQMSRAAGENRNMWHFEIMPRITLSFSFCCLAAPFNSEAVGGIECEELLADGAVTVLSRPEEDGRKRRYKGNGCDKDGAKLHPSNVNDWEEDILHDANGMGSNPEQTLDVCVIFNTRLRRPSKWKSLTWLCITRSRIGIFVNETPGITRERNFTLHSFPSSSGTTEALILSREVTHLRTCPQNLLKYESVAQNSHDSFLKVNPPTLQLREHDFSATQSPDTGYPITLHDVKCGTLFPDVCWIHSIECCLQNHLTGEVIRDQNIEHETLFMDESCVMDLTDFRHIVPGHSLMGGYDTGKGEVDPLFSVPWDSSMGPYRPVCGTQTRARDSCPENTKIDIGHPWSISNNKGCNIPYMGSAKRTLHGILGKVLALEEHKLEYGARKPRSWIHVVAIAWPSGYATRPAPEGIQRGVPAECVKRVWRHITAREGQMGEPRENPWISGNVRHNALMRISGDDPVGNRTRFTLVGGEQANRPRNDYDQEPTRKQQNRIRICATPKCNQCDIVTEATVSTTEHTQQSFRVMQVAYHNEVHNKCPKCARPYQCSSSSGVLETGGRVETFLVCLVHQESVVAKHEAHAVLSSVRDTLCRGSHAQSW</sequence>
<protein>
    <submittedName>
        <fullName evidence="2">Uncharacterized protein</fullName>
    </submittedName>
</protein>
<dbReference type="EMBL" id="JARBHB010000003">
    <property type="protein sequence ID" value="KAJ8889039.1"/>
    <property type="molecule type" value="Genomic_DNA"/>
</dbReference>
<reference evidence="2 3" key="1">
    <citation type="submission" date="2023-02" db="EMBL/GenBank/DDBJ databases">
        <title>LHISI_Scaffold_Assembly.</title>
        <authorList>
            <person name="Stuart O.P."/>
            <person name="Cleave R."/>
            <person name="Magrath M.J.L."/>
            <person name="Mikheyev A.S."/>
        </authorList>
    </citation>
    <scope>NUCLEOTIDE SEQUENCE [LARGE SCALE GENOMIC DNA]</scope>
    <source>
        <strain evidence="2">Daus_M_001</strain>
        <tissue evidence="2">Leg muscle</tissue>
    </source>
</reference>
<name>A0ABQ9HXD6_9NEOP</name>
<comment type="caution">
    <text evidence="2">The sequence shown here is derived from an EMBL/GenBank/DDBJ whole genome shotgun (WGS) entry which is preliminary data.</text>
</comment>
<feature type="compositionally biased region" description="Polar residues" evidence="1">
    <location>
        <begin position="83"/>
        <end position="93"/>
    </location>
</feature>
<organism evidence="2 3">
    <name type="scientific">Dryococelus australis</name>
    <dbReference type="NCBI Taxonomy" id="614101"/>
    <lineage>
        <taxon>Eukaryota</taxon>
        <taxon>Metazoa</taxon>
        <taxon>Ecdysozoa</taxon>
        <taxon>Arthropoda</taxon>
        <taxon>Hexapoda</taxon>
        <taxon>Insecta</taxon>
        <taxon>Pterygota</taxon>
        <taxon>Neoptera</taxon>
        <taxon>Polyneoptera</taxon>
        <taxon>Phasmatodea</taxon>
        <taxon>Verophasmatodea</taxon>
        <taxon>Anareolatae</taxon>
        <taxon>Phasmatidae</taxon>
        <taxon>Eurycanthinae</taxon>
        <taxon>Dryococelus</taxon>
    </lineage>
</organism>
<proteinExistence type="predicted"/>
<keyword evidence="3" id="KW-1185">Reference proteome</keyword>
<accession>A0ABQ9HXD6</accession>
<evidence type="ECO:0000256" key="1">
    <source>
        <dbReference type="SAM" id="MobiDB-lite"/>
    </source>
</evidence>
<evidence type="ECO:0000313" key="2">
    <source>
        <dbReference type="EMBL" id="KAJ8889039.1"/>
    </source>
</evidence>
<gene>
    <name evidence="2" type="ORF">PR048_008533</name>
</gene>
<dbReference type="Proteomes" id="UP001159363">
    <property type="component" value="Chromosome 3"/>
</dbReference>
<feature type="region of interest" description="Disordered" evidence="1">
    <location>
        <begin position="77"/>
        <end position="102"/>
    </location>
</feature>